<evidence type="ECO:0000313" key="1">
    <source>
        <dbReference type="EMBL" id="MFC7306208.1"/>
    </source>
</evidence>
<dbReference type="Pfam" id="PF19738">
    <property type="entry name" value="DUF6227"/>
    <property type="match status" value="1"/>
</dbReference>
<keyword evidence="2" id="KW-1185">Reference proteome</keyword>
<dbReference type="InterPro" id="IPR046195">
    <property type="entry name" value="DUF6227"/>
</dbReference>
<accession>A0ABW2JK14</accession>
<name>A0ABW2JK14_9ACTN</name>
<evidence type="ECO:0000313" key="2">
    <source>
        <dbReference type="Proteomes" id="UP001596523"/>
    </source>
</evidence>
<dbReference type="RefSeq" id="WP_381831566.1">
    <property type="nucleotide sequence ID" value="NZ_JBHTCF010000007.1"/>
</dbReference>
<dbReference type="Proteomes" id="UP001596523">
    <property type="component" value="Unassembled WGS sequence"/>
</dbReference>
<organism evidence="1 2">
    <name type="scientific">Streptomyces monticola</name>
    <dbReference type="NCBI Taxonomy" id="2666263"/>
    <lineage>
        <taxon>Bacteria</taxon>
        <taxon>Bacillati</taxon>
        <taxon>Actinomycetota</taxon>
        <taxon>Actinomycetes</taxon>
        <taxon>Kitasatosporales</taxon>
        <taxon>Streptomycetaceae</taxon>
        <taxon>Streptomyces</taxon>
    </lineage>
</organism>
<sequence length="254" mass="28344">MSVPYETPEEHLEKLLGRALNSFELPDETIARLDSALTFDSSLRSAHHSARRHRETYRHTFLLADGQALTLWELRHNTGPDGEPRTELSHELYTEEEEAHVAAARLVPGGCGADCEGADGQGMLCEPLPPDAFRLVVAPAPLQRAYAPDDSADHARRLLRRAENTDRPGEDIALLLRKALAHQITQAFGHPCRASAARFGFALYEHAFLLSDGREISLWEVEHTATPDGRHMCEVYVSEDMARTAMERRASRTT</sequence>
<gene>
    <name evidence="1" type="ORF">ACFQVC_18545</name>
</gene>
<proteinExistence type="predicted"/>
<protein>
    <submittedName>
        <fullName evidence="1">DUF6227 family protein</fullName>
    </submittedName>
</protein>
<reference evidence="2" key="1">
    <citation type="journal article" date="2019" name="Int. J. Syst. Evol. Microbiol.">
        <title>The Global Catalogue of Microorganisms (GCM) 10K type strain sequencing project: providing services to taxonomists for standard genome sequencing and annotation.</title>
        <authorList>
            <consortium name="The Broad Institute Genomics Platform"/>
            <consortium name="The Broad Institute Genome Sequencing Center for Infectious Disease"/>
            <person name="Wu L."/>
            <person name="Ma J."/>
        </authorList>
    </citation>
    <scope>NUCLEOTIDE SEQUENCE [LARGE SCALE GENOMIC DNA]</scope>
    <source>
        <strain evidence="2">SYNS20</strain>
    </source>
</reference>
<comment type="caution">
    <text evidence="1">The sequence shown here is derived from an EMBL/GenBank/DDBJ whole genome shotgun (WGS) entry which is preliminary data.</text>
</comment>
<dbReference type="EMBL" id="JBHTCF010000007">
    <property type="protein sequence ID" value="MFC7306208.1"/>
    <property type="molecule type" value="Genomic_DNA"/>
</dbReference>